<dbReference type="SUPFAM" id="SSF50249">
    <property type="entry name" value="Nucleic acid-binding proteins"/>
    <property type="match status" value="1"/>
</dbReference>
<dbReference type="CDD" id="cd04488">
    <property type="entry name" value="RecG_wedge_OBF"/>
    <property type="match status" value="1"/>
</dbReference>
<feature type="domain" description="Helicase ATP-binding" evidence="9">
    <location>
        <begin position="280"/>
        <end position="441"/>
    </location>
</feature>
<dbReference type="Gene3D" id="3.40.50.300">
    <property type="entry name" value="P-loop containing nucleotide triphosphate hydrolases"/>
    <property type="match status" value="2"/>
</dbReference>
<dbReference type="PROSITE" id="PS51194">
    <property type="entry name" value="HELICASE_CTER"/>
    <property type="match status" value="1"/>
</dbReference>
<dbReference type="NCBIfam" id="NF008165">
    <property type="entry name" value="PRK10917.1-3"/>
    <property type="match status" value="1"/>
</dbReference>
<dbReference type="Proteomes" id="UP000244912">
    <property type="component" value="Unassembled WGS sequence"/>
</dbReference>
<reference evidence="11 12" key="1">
    <citation type="submission" date="2018-03" db="EMBL/GenBank/DDBJ databases">
        <authorList>
            <person name="Keele B.F."/>
        </authorList>
    </citation>
    <scope>NUCLEOTIDE SEQUENCE [LARGE SCALE GENOMIC DNA]</scope>
    <source>
        <strain evidence="11 12">CECT 8504</strain>
    </source>
</reference>
<dbReference type="Pfam" id="PF00270">
    <property type="entry name" value="DEAD"/>
    <property type="match status" value="1"/>
</dbReference>
<dbReference type="InterPro" id="IPR045562">
    <property type="entry name" value="RecG_dom3_C"/>
</dbReference>
<keyword evidence="1" id="KW-0547">Nucleotide-binding</keyword>
<dbReference type="RefSeq" id="WP_108892191.1">
    <property type="nucleotide sequence ID" value="NZ_ONZF01000001.1"/>
</dbReference>
<sequence length="694" mass="75471">MSRPEILYPLFADLTTLPGIGPKGAQALAQMKITTPRDLLFTLPHSGIDRSCVSSIREATLPATVTVEVTIGRHRPPAGRGPTRIEVEDARTGFQLVFFHARGDWLERMLPTGHRRIVSGKIELFDGIGQMAHPDYVLRPEERDQIPDFEPVYPLTAGLTQKTIAKSVSAAVDRAPKLPEWSDPGVMAREGWPNWRDALLLAHAPETDHDLSASAPARMRLAYDELFAHQLTLSLIRADRRARKGRASVSTGRLSRQIRAALPYRPTAAQERAVSEITRDMASDQQMGRLLQGDVGSGKTLVALMALVAAVEAGGQGVLMAPTEILARQHFESLAPLAQAANVSLALLTGRDKGADRGAKLQALKAGEVGILIGTHAVFSADVEFADLRLVIIDEQHRFGVSQRLELGRKGDRPDTLVMTATPIPRSLSLAQYGHMDVSILDEKPPGRTPVQTALVSSERYDSVVNRLRSAIDAGRQAYWVCPLVGESEVSDLTAAEERFKRLRAVLGEDRVGLVHGQMPSAEKDAAMAQFAAGQTDVLVATTVIEVGVNVPNASIMVVERAEIFGLSQLHQLRGRVGRGAEASTCLLMFDPALSETARRRLEVLRETEDGFRIAEEDLAIRGAGDVLGHAQSGLPRFRIADLERQAGLQATAQSDARRLLDADPALETDRGRAARTLLWLMEQDKAIGLIRAG</sequence>
<keyword evidence="2" id="KW-0227">DNA damage</keyword>
<evidence type="ECO:0000256" key="5">
    <source>
        <dbReference type="ARBA" id="ARBA00022840"/>
    </source>
</evidence>
<dbReference type="PROSITE" id="PS51192">
    <property type="entry name" value="HELICASE_ATP_BIND_1"/>
    <property type="match status" value="1"/>
</dbReference>
<dbReference type="NCBIfam" id="NF008168">
    <property type="entry name" value="PRK10917.2-2"/>
    <property type="match status" value="1"/>
</dbReference>
<dbReference type="GO" id="GO:0006281">
    <property type="term" value="P:DNA repair"/>
    <property type="evidence" value="ECO:0007669"/>
    <property type="project" value="UniProtKB-KW"/>
</dbReference>
<dbReference type="PANTHER" id="PTHR47964">
    <property type="entry name" value="ATP-DEPENDENT DNA HELICASE HOMOLOG RECG, CHLOROPLASTIC"/>
    <property type="match status" value="1"/>
</dbReference>
<keyword evidence="4 11" id="KW-0347">Helicase</keyword>
<dbReference type="SMART" id="SM00487">
    <property type="entry name" value="DEXDc"/>
    <property type="match status" value="1"/>
</dbReference>
<dbReference type="AlphaFoldDB" id="A0A2R8BQ72"/>
<evidence type="ECO:0000256" key="4">
    <source>
        <dbReference type="ARBA" id="ARBA00022806"/>
    </source>
</evidence>
<dbReference type="InterPro" id="IPR012340">
    <property type="entry name" value="NA-bd_OB-fold"/>
</dbReference>
<dbReference type="InterPro" id="IPR033454">
    <property type="entry name" value="RecG_wedge"/>
</dbReference>
<dbReference type="CDD" id="cd17992">
    <property type="entry name" value="DEXHc_RecG"/>
    <property type="match status" value="1"/>
</dbReference>
<keyword evidence="12" id="KW-1185">Reference proteome</keyword>
<dbReference type="OrthoDB" id="9804325at2"/>
<dbReference type="GO" id="GO:0003677">
    <property type="term" value="F:DNA binding"/>
    <property type="evidence" value="ECO:0007669"/>
    <property type="project" value="UniProtKB-KW"/>
</dbReference>
<keyword evidence="5" id="KW-0067">ATP-binding</keyword>
<dbReference type="InterPro" id="IPR027417">
    <property type="entry name" value="P-loop_NTPase"/>
</dbReference>
<evidence type="ECO:0000256" key="8">
    <source>
        <dbReference type="ARBA" id="ARBA00049819"/>
    </source>
</evidence>
<dbReference type="NCBIfam" id="NF008164">
    <property type="entry name" value="PRK10917.1-2"/>
    <property type="match status" value="1"/>
</dbReference>
<evidence type="ECO:0000256" key="2">
    <source>
        <dbReference type="ARBA" id="ARBA00022763"/>
    </source>
</evidence>
<dbReference type="PANTHER" id="PTHR47964:SF1">
    <property type="entry name" value="ATP-DEPENDENT DNA HELICASE HOMOLOG RECG, CHLOROPLASTIC"/>
    <property type="match status" value="1"/>
</dbReference>
<dbReference type="EMBL" id="ONZF01000001">
    <property type="protein sequence ID" value="SPJ22281.1"/>
    <property type="molecule type" value="Genomic_DNA"/>
</dbReference>
<evidence type="ECO:0000259" key="10">
    <source>
        <dbReference type="PROSITE" id="PS51194"/>
    </source>
</evidence>
<dbReference type="InterPro" id="IPR001650">
    <property type="entry name" value="Helicase_C-like"/>
</dbReference>
<evidence type="ECO:0000313" key="12">
    <source>
        <dbReference type="Proteomes" id="UP000244912"/>
    </source>
</evidence>
<keyword evidence="7" id="KW-0234">DNA repair</keyword>
<accession>A0A2R8BQ72</accession>
<dbReference type="InterPro" id="IPR011545">
    <property type="entry name" value="DEAD/DEAH_box_helicase_dom"/>
</dbReference>
<evidence type="ECO:0000256" key="1">
    <source>
        <dbReference type="ARBA" id="ARBA00022741"/>
    </source>
</evidence>
<evidence type="ECO:0000259" key="9">
    <source>
        <dbReference type="PROSITE" id="PS51192"/>
    </source>
</evidence>
<dbReference type="SMART" id="SM00490">
    <property type="entry name" value="HELICc"/>
    <property type="match status" value="1"/>
</dbReference>
<dbReference type="SUPFAM" id="SSF52540">
    <property type="entry name" value="P-loop containing nucleoside triphosphate hydrolases"/>
    <property type="match status" value="2"/>
</dbReference>
<dbReference type="GO" id="GO:0016787">
    <property type="term" value="F:hydrolase activity"/>
    <property type="evidence" value="ECO:0007669"/>
    <property type="project" value="UniProtKB-KW"/>
</dbReference>
<dbReference type="Gene3D" id="2.40.50.140">
    <property type="entry name" value="Nucleic acid-binding proteins"/>
    <property type="match status" value="1"/>
</dbReference>
<name>A0A2R8BQ72_9RHOB</name>
<evidence type="ECO:0000256" key="6">
    <source>
        <dbReference type="ARBA" id="ARBA00023125"/>
    </source>
</evidence>
<dbReference type="Pfam" id="PF17191">
    <property type="entry name" value="RecG_wedge"/>
    <property type="match status" value="1"/>
</dbReference>
<dbReference type="Pfam" id="PF19833">
    <property type="entry name" value="RecG_dom3_C"/>
    <property type="match status" value="1"/>
</dbReference>
<dbReference type="InterPro" id="IPR014001">
    <property type="entry name" value="Helicase_ATP-bd"/>
</dbReference>
<evidence type="ECO:0000256" key="7">
    <source>
        <dbReference type="ARBA" id="ARBA00023204"/>
    </source>
</evidence>
<dbReference type="Pfam" id="PF00271">
    <property type="entry name" value="Helicase_C"/>
    <property type="match status" value="1"/>
</dbReference>
<feature type="domain" description="Helicase C-terminal" evidence="10">
    <location>
        <begin position="474"/>
        <end position="620"/>
    </location>
</feature>
<proteinExistence type="predicted"/>
<protein>
    <recommendedName>
        <fullName evidence="8">Probable DNA 3'-5' helicase RecG</fullName>
    </recommendedName>
</protein>
<dbReference type="GO" id="GO:0003678">
    <property type="term" value="F:DNA helicase activity"/>
    <property type="evidence" value="ECO:0007669"/>
    <property type="project" value="TreeGrafter"/>
</dbReference>
<keyword evidence="6" id="KW-0238">DNA-binding</keyword>
<keyword evidence="3 11" id="KW-0378">Hydrolase</keyword>
<organism evidence="11 12">
    <name type="scientific">Palleronia abyssalis</name>
    <dbReference type="NCBI Taxonomy" id="1501240"/>
    <lineage>
        <taxon>Bacteria</taxon>
        <taxon>Pseudomonadati</taxon>
        <taxon>Pseudomonadota</taxon>
        <taxon>Alphaproteobacteria</taxon>
        <taxon>Rhodobacterales</taxon>
        <taxon>Roseobacteraceae</taxon>
        <taxon>Palleronia</taxon>
    </lineage>
</organism>
<dbReference type="GO" id="GO:0005524">
    <property type="term" value="F:ATP binding"/>
    <property type="evidence" value="ECO:0007669"/>
    <property type="project" value="UniProtKB-KW"/>
</dbReference>
<evidence type="ECO:0000256" key="3">
    <source>
        <dbReference type="ARBA" id="ARBA00022801"/>
    </source>
</evidence>
<evidence type="ECO:0000313" key="11">
    <source>
        <dbReference type="EMBL" id="SPJ22281.1"/>
    </source>
</evidence>
<dbReference type="InterPro" id="IPR047112">
    <property type="entry name" value="RecG/Mfd"/>
</dbReference>
<gene>
    <name evidence="11" type="primary">recG</name>
    <name evidence="11" type="ORF">PAA8504_00069</name>
</gene>